<dbReference type="InterPro" id="IPR029058">
    <property type="entry name" value="AB_hydrolase_fold"/>
</dbReference>
<comment type="caution">
    <text evidence="3">The sequence shown here is derived from an EMBL/GenBank/DDBJ whole genome shotgun (WGS) entry which is preliminary data.</text>
</comment>
<dbReference type="PANTHER" id="PTHR22946">
    <property type="entry name" value="DIENELACTONE HYDROLASE DOMAIN-CONTAINING PROTEIN-RELATED"/>
    <property type="match status" value="1"/>
</dbReference>
<keyword evidence="3" id="KW-0031">Aminopeptidase</keyword>
<dbReference type="GO" id="GO:0052689">
    <property type="term" value="F:carboxylic ester hydrolase activity"/>
    <property type="evidence" value="ECO:0007669"/>
    <property type="project" value="UniProtKB-ARBA"/>
</dbReference>
<dbReference type="SUPFAM" id="SSF53474">
    <property type="entry name" value="alpha/beta-Hydrolases"/>
    <property type="match status" value="1"/>
</dbReference>
<evidence type="ECO:0000313" key="3">
    <source>
        <dbReference type="EMBL" id="PZA15286.1"/>
    </source>
</evidence>
<keyword evidence="4" id="KW-1185">Reference proteome</keyword>
<proteinExistence type="predicted"/>
<organism evidence="3 4">
    <name type="scientific">Parazoarcus communis SWub3 = DSM 12120</name>
    <dbReference type="NCBI Taxonomy" id="1121029"/>
    <lineage>
        <taxon>Bacteria</taxon>
        <taxon>Pseudomonadati</taxon>
        <taxon>Pseudomonadota</taxon>
        <taxon>Betaproteobacteria</taxon>
        <taxon>Rhodocyclales</taxon>
        <taxon>Zoogloeaceae</taxon>
        <taxon>Parazoarcus</taxon>
    </lineage>
</organism>
<keyword evidence="3" id="KW-0645">Protease</keyword>
<keyword evidence="1" id="KW-0378">Hydrolase</keyword>
<accession>A0A323UVI9</accession>
<evidence type="ECO:0000256" key="1">
    <source>
        <dbReference type="ARBA" id="ARBA00022801"/>
    </source>
</evidence>
<dbReference type="GO" id="GO:0004177">
    <property type="term" value="F:aminopeptidase activity"/>
    <property type="evidence" value="ECO:0007669"/>
    <property type="project" value="UniProtKB-KW"/>
</dbReference>
<dbReference type="EMBL" id="QKOE01000015">
    <property type="protein sequence ID" value="PZA15286.1"/>
    <property type="molecule type" value="Genomic_DNA"/>
</dbReference>
<dbReference type="OrthoDB" id="4269629at2"/>
<dbReference type="InterPro" id="IPR022742">
    <property type="entry name" value="Hydrolase_4"/>
</dbReference>
<dbReference type="RefSeq" id="WP_110527296.1">
    <property type="nucleotide sequence ID" value="NZ_QKOE01000015.1"/>
</dbReference>
<protein>
    <submittedName>
        <fullName evidence="3">Dipeptidyl aminopeptidase</fullName>
    </submittedName>
</protein>
<reference evidence="3 4" key="1">
    <citation type="submission" date="2018-06" db="EMBL/GenBank/DDBJ databases">
        <title>Azoarcus communis strain SWub3 genome.</title>
        <authorList>
            <person name="Zorraquino Salvo V."/>
            <person name="Toubiana D."/>
            <person name="Blumwald E."/>
        </authorList>
    </citation>
    <scope>NUCLEOTIDE SEQUENCE [LARGE SCALE GENOMIC DNA]</scope>
    <source>
        <strain evidence="3 4">SWub3</strain>
    </source>
</reference>
<name>A0A323UVI9_9RHOO</name>
<dbReference type="Gene3D" id="3.40.50.1820">
    <property type="entry name" value="alpha/beta hydrolase"/>
    <property type="match status" value="1"/>
</dbReference>
<evidence type="ECO:0000259" key="2">
    <source>
        <dbReference type="Pfam" id="PF12146"/>
    </source>
</evidence>
<gene>
    <name evidence="3" type="ORF">DNK49_17190</name>
</gene>
<dbReference type="Pfam" id="PF12146">
    <property type="entry name" value="Hydrolase_4"/>
    <property type="match status" value="1"/>
</dbReference>
<feature type="domain" description="Serine aminopeptidase S33" evidence="2">
    <location>
        <begin position="112"/>
        <end position="228"/>
    </location>
</feature>
<dbReference type="InterPro" id="IPR050261">
    <property type="entry name" value="FrsA_esterase"/>
</dbReference>
<dbReference type="AlphaFoldDB" id="A0A323UVI9"/>
<evidence type="ECO:0000313" key="4">
    <source>
        <dbReference type="Proteomes" id="UP000248259"/>
    </source>
</evidence>
<sequence>MRPCTKPSVPAAIGWSGISYRWQPSRVSEGVNVSDVVPLAVWFAGGGGAWLLLRTALHRLIRAGLAAPRVVEAQDPAQAGLSFRTVRIATVNQRSLHGWWIPSASGQDSGPAVVVLHGWGGNAEMMLPLARPLHEAGLGALFIDARCHGLSDDDSFASLPRFAEDVDHACEWLIGQAGVAAGKIGLIGHSVGAGAVLLAAARRPTVAAVVSVSAFVHPAEMMQRWLAARKVPGWARRYVLAYVQDVIGHRFDDIAPLTSMGRLQCPVLLVHGEDDEVVPVEDARRLYRAGQQGSVRLLVLPGDHETFVDLPREVAAITGFLRQVLLGVDPVTAGARCTELLS</sequence>
<dbReference type="PANTHER" id="PTHR22946:SF9">
    <property type="entry name" value="POLYKETIDE TRANSFERASE AF380"/>
    <property type="match status" value="1"/>
</dbReference>
<dbReference type="Proteomes" id="UP000248259">
    <property type="component" value="Unassembled WGS sequence"/>
</dbReference>